<dbReference type="EMBL" id="FWXV01000006">
    <property type="protein sequence ID" value="SMD20402.1"/>
    <property type="molecule type" value="Genomic_DNA"/>
</dbReference>
<dbReference type="PRINTS" id="PR00080">
    <property type="entry name" value="SDRFAMILY"/>
</dbReference>
<accession>A0A1Y5XWG3</accession>
<evidence type="ECO:0000256" key="1">
    <source>
        <dbReference type="ARBA" id="ARBA00006484"/>
    </source>
</evidence>
<dbReference type="PANTHER" id="PTHR42760:SF40">
    <property type="entry name" value="3-OXOACYL-[ACYL-CARRIER-PROTEIN] REDUCTASE, CHLOROPLASTIC"/>
    <property type="match status" value="1"/>
</dbReference>
<keyword evidence="2" id="KW-0560">Oxidoreductase</keyword>
<dbReference type="GO" id="GO:0016616">
    <property type="term" value="F:oxidoreductase activity, acting on the CH-OH group of donors, NAD or NADP as acceptor"/>
    <property type="evidence" value="ECO:0007669"/>
    <property type="project" value="TreeGrafter"/>
</dbReference>
<dbReference type="FunFam" id="3.40.50.720:FF:000084">
    <property type="entry name" value="Short-chain dehydrogenase reductase"/>
    <property type="match status" value="1"/>
</dbReference>
<proteinExistence type="inferred from homology"/>
<name>A0A1Y5XWG3_KIBAR</name>
<dbReference type="Pfam" id="PF13561">
    <property type="entry name" value="adh_short_C2"/>
    <property type="match status" value="1"/>
</dbReference>
<dbReference type="PROSITE" id="PS00061">
    <property type="entry name" value="ADH_SHORT"/>
    <property type="match status" value="1"/>
</dbReference>
<dbReference type="AlphaFoldDB" id="A0A1Y5XWG3"/>
<dbReference type="PRINTS" id="PR00081">
    <property type="entry name" value="GDHRDH"/>
</dbReference>
<dbReference type="GO" id="GO:0030497">
    <property type="term" value="P:fatty acid elongation"/>
    <property type="evidence" value="ECO:0007669"/>
    <property type="project" value="TreeGrafter"/>
</dbReference>
<dbReference type="CDD" id="cd05233">
    <property type="entry name" value="SDR_c"/>
    <property type="match status" value="1"/>
</dbReference>
<evidence type="ECO:0000313" key="5">
    <source>
        <dbReference type="Proteomes" id="UP000192674"/>
    </source>
</evidence>
<comment type="similarity">
    <text evidence="1">Belongs to the short-chain dehydrogenases/reductases (SDR) family.</text>
</comment>
<dbReference type="Gene3D" id="3.40.50.720">
    <property type="entry name" value="NAD(P)-binding Rossmann-like Domain"/>
    <property type="match status" value="1"/>
</dbReference>
<dbReference type="InterPro" id="IPR002347">
    <property type="entry name" value="SDR_fam"/>
</dbReference>
<evidence type="ECO:0000313" key="4">
    <source>
        <dbReference type="EMBL" id="SMD20402.1"/>
    </source>
</evidence>
<dbReference type="InterPro" id="IPR020904">
    <property type="entry name" value="Sc_DH/Rdtase_CS"/>
</dbReference>
<dbReference type="SMART" id="SM00822">
    <property type="entry name" value="PKS_KR"/>
    <property type="match status" value="1"/>
</dbReference>
<evidence type="ECO:0000259" key="3">
    <source>
        <dbReference type="SMART" id="SM00822"/>
    </source>
</evidence>
<gene>
    <name evidence="4" type="ORF">SAMN05661093_06414</name>
</gene>
<feature type="domain" description="Ketoreductase" evidence="3">
    <location>
        <begin position="8"/>
        <end position="191"/>
    </location>
</feature>
<dbReference type="PANTHER" id="PTHR42760">
    <property type="entry name" value="SHORT-CHAIN DEHYDROGENASES/REDUCTASES FAMILY MEMBER"/>
    <property type="match status" value="1"/>
</dbReference>
<dbReference type="Proteomes" id="UP000192674">
    <property type="component" value="Unassembled WGS sequence"/>
</dbReference>
<reference evidence="4 5" key="1">
    <citation type="submission" date="2017-04" db="EMBL/GenBank/DDBJ databases">
        <authorList>
            <person name="Afonso C.L."/>
            <person name="Miller P.J."/>
            <person name="Scott M.A."/>
            <person name="Spackman E."/>
            <person name="Goraichik I."/>
            <person name="Dimitrov K.M."/>
            <person name="Suarez D.L."/>
            <person name="Swayne D.E."/>
        </authorList>
    </citation>
    <scope>NUCLEOTIDE SEQUENCE [LARGE SCALE GENOMIC DNA]</scope>
    <source>
        <strain evidence="4 5">DSM 43828</strain>
    </source>
</reference>
<dbReference type="RefSeq" id="WP_033388863.1">
    <property type="nucleotide sequence ID" value="NZ_FWXV01000006.1"/>
</dbReference>
<dbReference type="SUPFAM" id="SSF51735">
    <property type="entry name" value="NAD(P)-binding Rossmann-fold domains"/>
    <property type="match status" value="1"/>
</dbReference>
<organism evidence="4 5">
    <name type="scientific">Kibdelosporangium aridum</name>
    <dbReference type="NCBI Taxonomy" id="2030"/>
    <lineage>
        <taxon>Bacteria</taxon>
        <taxon>Bacillati</taxon>
        <taxon>Actinomycetota</taxon>
        <taxon>Actinomycetes</taxon>
        <taxon>Pseudonocardiales</taxon>
        <taxon>Pseudonocardiaceae</taxon>
        <taxon>Kibdelosporangium</taxon>
    </lineage>
</organism>
<keyword evidence="5" id="KW-1185">Reference proteome</keyword>
<protein>
    <submittedName>
        <fullName evidence="4">3-oxoacyl-[acyl-carrier protein] reductase</fullName>
    </submittedName>
</protein>
<dbReference type="OrthoDB" id="4690547at2"/>
<evidence type="ECO:0000256" key="2">
    <source>
        <dbReference type="ARBA" id="ARBA00023002"/>
    </source>
</evidence>
<dbReference type="InterPro" id="IPR057326">
    <property type="entry name" value="KR_dom"/>
</dbReference>
<sequence length="256" mass="26621">MSGRFDGKGFVVTGGTRGIGRAIVLGAAAEGARVVFCGRGESAPVGAEVEAAARAAGGQARFVPADVAVEADVERLFDNALGWLDEVHVVVNNAGVTRDSLLVQTTLEDWRYVLDVNLRGPFVVCRRAVDEMLAQGSGGRIVNVASFTANGLAGAASYAASKSALLSLTRSVAKEYGRRRILCNAVVPGFVETDMTTGYRAAARAALAQLSPYGRFGLAEEVAGTVLFLASDEASFVTGDAVYVAGAVRDVPRMTS</sequence>
<dbReference type="InterPro" id="IPR036291">
    <property type="entry name" value="NAD(P)-bd_dom_sf"/>
</dbReference>